<dbReference type="SUPFAM" id="SSF53137">
    <property type="entry name" value="Translational machinery components"/>
    <property type="match status" value="1"/>
</dbReference>
<geneLocation type="mitochondrion" evidence="4"/>
<keyword evidence="2 4" id="KW-0689">Ribosomal protein</keyword>
<dbReference type="GO" id="GO:0003735">
    <property type="term" value="F:structural constituent of ribosome"/>
    <property type="evidence" value="ECO:0007669"/>
    <property type="project" value="InterPro"/>
</dbReference>
<dbReference type="HAMAP" id="MF_01310">
    <property type="entry name" value="Ribosomal_uS11"/>
    <property type="match status" value="1"/>
</dbReference>
<dbReference type="AlphaFoldDB" id="A0A5P8DJX1"/>
<dbReference type="InterPro" id="IPR001971">
    <property type="entry name" value="Ribosomal_uS11"/>
</dbReference>
<dbReference type="EMBL" id="MN082145">
    <property type="protein sequence ID" value="QFP99087.1"/>
    <property type="molecule type" value="Genomic_DNA"/>
</dbReference>
<proteinExistence type="inferred from homology"/>
<evidence type="ECO:0000256" key="1">
    <source>
        <dbReference type="ARBA" id="ARBA00006194"/>
    </source>
</evidence>
<dbReference type="PIRSF" id="PIRSF002131">
    <property type="entry name" value="Ribosomal_S11"/>
    <property type="match status" value="1"/>
</dbReference>
<dbReference type="GO" id="GO:0006412">
    <property type="term" value="P:translation"/>
    <property type="evidence" value="ECO:0007669"/>
    <property type="project" value="InterPro"/>
</dbReference>
<name>A0A5P8DJX1_9EUKA</name>
<reference evidence="4" key="1">
    <citation type="submission" date="2019-06" db="EMBL/GenBank/DDBJ databases">
        <authorList>
            <person name="Wideman J.G."/>
            <person name="Richards T.A."/>
        </authorList>
    </citation>
    <scope>NUCLEOTIDE SEQUENCE</scope>
</reference>
<dbReference type="PANTHER" id="PTHR11759">
    <property type="entry name" value="40S RIBOSOMAL PROTEIN S14/30S RIBOSOMAL PROTEIN S11"/>
    <property type="match status" value="1"/>
</dbReference>
<dbReference type="GO" id="GO:1990904">
    <property type="term" value="C:ribonucleoprotein complex"/>
    <property type="evidence" value="ECO:0007669"/>
    <property type="project" value="UniProtKB-KW"/>
</dbReference>
<organism evidence="4">
    <name type="scientific">Telonemida sp</name>
    <dbReference type="NCBI Taxonomy" id="2652706"/>
    <lineage>
        <taxon>Eukaryota</taxon>
        <taxon>Eukaryota incertae sedis</taxon>
        <taxon>Telonemia</taxon>
        <taxon>Telonemida</taxon>
    </lineage>
</organism>
<dbReference type="Gene3D" id="3.30.420.80">
    <property type="entry name" value="Ribosomal protein S11"/>
    <property type="match status" value="1"/>
</dbReference>
<gene>
    <name evidence="4" type="primary">rps11</name>
</gene>
<dbReference type="Pfam" id="PF00411">
    <property type="entry name" value="Ribosomal_S11"/>
    <property type="match status" value="1"/>
</dbReference>
<sequence length="124" mass="13597">MTFIKQFDVKRLAIITINSTQNNTIISARDLNDRIITSSSVGLALKKRRGKKSVASGAQLSSGYVVSKLTSLGYSKIIIQVKGFGRGRESAIYGFSSSTLVIQRVIDVTPKPHNGCRPKKSRRI</sequence>
<evidence type="ECO:0000256" key="3">
    <source>
        <dbReference type="ARBA" id="ARBA00023274"/>
    </source>
</evidence>
<dbReference type="InterPro" id="IPR036967">
    <property type="entry name" value="Ribosomal_uS11_sf"/>
</dbReference>
<protein>
    <submittedName>
        <fullName evidence="4">Ribosomal protein S11</fullName>
    </submittedName>
</protein>
<keyword evidence="4" id="KW-0496">Mitochondrion</keyword>
<dbReference type="GO" id="GO:0005840">
    <property type="term" value="C:ribosome"/>
    <property type="evidence" value="ECO:0007669"/>
    <property type="project" value="UniProtKB-KW"/>
</dbReference>
<evidence type="ECO:0000256" key="2">
    <source>
        <dbReference type="ARBA" id="ARBA00022980"/>
    </source>
</evidence>
<accession>A0A5P8DJX1</accession>
<evidence type="ECO:0000313" key="4">
    <source>
        <dbReference type="EMBL" id="QFP99087.1"/>
    </source>
</evidence>
<keyword evidence="3" id="KW-0687">Ribonucleoprotein</keyword>
<comment type="similarity">
    <text evidence="1">Belongs to the universal ribosomal protein uS11 family.</text>
</comment>